<evidence type="ECO:0000313" key="2">
    <source>
        <dbReference type="EMBL" id="AZG75683.1"/>
    </source>
</evidence>
<evidence type="ECO:0000313" key="3">
    <source>
        <dbReference type="Proteomes" id="UP000273982"/>
    </source>
</evidence>
<evidence type="ECO:0000256" key="1">
    <source>
        <dbReference type="SAM" id="Phobius"/>
    </source>
</evidence>
<dbReference type="Proteomes" id="UP000273982">
    <property type="component" value="Chromosome"/>
</dbReference>
<name>A0A3G8M131_9HYPH</name>
<dbReference type="EMBL" id="CP034086">
    <property type="protein sequence ID" value="AZG75683.1"/>
    <property type="molecule type" value="Genomic_DNA"/>
</dbReference>
<dbReference type="GO" id="GO:0016787">
    <property type="term" value="F:hydrolase activity"/>
    <property type="evidence" value="ECO:0007669"/>
    <property type="project" value="UniProtKB-KW"/>
</dbReference>
<protein>
    <submittedName>
        <fullName evidence="2">Alpha/beta hydrolase</fullName>
    </submittedName>
</protein>
<keyword evidence="1" id="KW-1133">Transmembrane helix</keyword>
<dbReference type="InterPro" id="IPR029058">
    <property type="entry name" value="AB_hydrolase_fold"/>
</dbReference>
<feature type="transmembrane region" description="Helical" evidence="1">
    <location>
        <begin position="129"/>
        <end position="149"/>
    </location>
</feature>
<gene>
    <name evidence="2" type="ORF">EHO51_02405</name>
</gene>
<keyword evidence="1" id="KW-0472">Membrane</keyword>
<dbReference type="SUPFAM" id="SSF53474">
    <property type="entry name" value="alpha/beta-Hydrolases"/>
    <property type="match status" value="1"/>
</dbReference>
<dbReference type="AlphaFoldDB" id="A0A3G8M131"/>
<dbReference type="RefSeq" id="WP_124737548.1">
    <property type="nucleotide sequence ID" value="NZ_CP034086.1"/>
</dbReference>
<organism evidence="2 3">
    <name type="scientific">Methylocystis rosea</name>
    <dbReference type="NCBI Taxonomy" id="173366"/>
    <lineage>
        <taxon>Bacteria</taxon>
        <taxon>Pseudomonadati</taxon>
        <taxon>Pseudomonadota</taxon>
        <taxon>Alphaproteobacteria</taxon>
        <taxon>Hyphomicrobiales</taxon>
        <taxon>Methylocystaceae</taxon>
        <taxon>Methylocystis</taxon>
    </lineage>
</organism>
<dbReference type="KEGG" id="mros:EHO51_02405"/>
<sequence>MAHDKQLAVYEVAPPPAARAFTPAFFVESTAPDNIDDKESAPSTPENCEPSDIEKIVNVLAKQENPKLLITVHGFNTPRKKVLETFKESFIALNDDDELKNRGLVCIGYRWPSEAMGTPWRSGLNAAPLFLLGILFVSLAAVYLVNFSFEICDWWKLTRVVVTAVTAAMAVIPLTLFGLRLIVYFRDGFRATNYGVPDLVNLIREIDDRLPKRPNDEPEDLRGRVELSFIGHSMGGFVVTNAVRILSDVFSPLAIAAMRHGPETLGSEEERRRRELRSKIGKNFILRRLVLVSPDIPSEVLLLGRSNALHSSLIRFQEAHLFSNEGDEVLRNISTTANFFSLPTKSRSFGYRLGNVGVLTGWGLSEQLTLGNLRVGARTLYELYAELDAVQSEESFAQRLTYFDCTDSIDAEGRGVVTNAAPGAPPNLSWLGHLRLLWVYVRGEVDVHSGYFLKPSLVRELIYRFAAIGYGDAEKLYGGLGALSAMCEEYQIKALKPGERSVAVAAAEDAKAAASP</sequence>
<accession>A0A3G8M131</accession>
<proteinExistence type="predicted"/>
<keyword evidence="1" id="KW-0812">Transmembrane</keyword>
<reference evidence="2 3" key="1">
    <citation type="submission" date="2018-11" db="EMBL/GenBank/DDBJ databases">
        <title>Genome squencing of methanotrophic bacteria isolated from alkaline groundwater in Korea.</title>
        <authorList>
            <person name="Nguyen L.N."/>
        </authorList>
    </citation>
    <scope>NUCLEOTIDE SEQUENCE [LARGE SCALE GENOMIC DNA]</scope>
    <source>
        <strain evidence="2 3">GW6</strain>
    </source>
</reference>
<keyword evidence="2" id="KW-0378">Hydrolase</keyword>
<feature type="transmembrane region" description="Helical" evidence="1">
    <location>
        <begin position="161"/>
        <end position="183"/>
    </location>
</feature>